<dbReference type="Gene3D" id="3.40.50.2000">
    <property type="entry name" value="Glycogen Phosphorylase B"/>
    <property type="match status" value="2"/>
</dbReference>
<dbReference type="InterPro" id="IPR050194">
    <property type="entry name" value="Glycosyltransferase_grp1"/>
</dbReference>
<dbReference type="RefSeq" id="WP_268046917.1">
    <property type="nucleotide sequence ID" value="NZ_CP104064.1"/>
</dbReference>
<dbReference type="SUPFAM" id="SSF53756">
    <property type="entry name" value="UDP-Glycosyltransferase/glycogen phosphorylase"/>
    <property type="match status" value="1"/>
</dbReference>
<dbReference type="CDD" id="cd03814">
    <property type="entry name" value="GT4-like"/>
    <property type="match status" value="1"/>
</dbReference>
<evidence type="ECO:0000259" key="2">
    <source>
        <dbReference type="Pfam" id="PF13439"/>
    </source>
</evidence>
<dbReference type="PANTHER" id="PTHR45947">
    <property type="entry name" value="SULFOQUINOVOSYL TRANSFERASE SQD2"/>
    <property type="match status" value="1"/>
</dbReference>
<dbReference type="Pfam" id="PF00534">
    <property type="entry name" value="Glycos_transf_1"/>
    <property type="match status" value="1"/>
</dbReference>
<evidence type="ECO:0000313" key="4">
    <source>
        <dbReference type="Proteomes" id="UP001164803"/>
    </source>
</evidence>
<evidence type="ECO:0000313" key="3">
    <source>
        <dbReference type="EMBL" id="WAH39253.1"/>
    </source>
</evidence>
<reference evidence="3" key="1">
    <citation type="submission" date="2022-08" db="EMBL/GenBank/DDBJ databases">
        <title>Alicyclobacillus dauci DSM2870, complete genome.</title>
        <authorList>
            <person name="Wang Q."/>
            <person name="Cai R."/>
            <person name="Wang Z."/>
        </authorList>
    </citation>
    <scope>NUCLEOTIDE SEQUENCE</scope>
    <source>
        <strain evidence="3">DSM 28700</strain>
    </source>
</reference>
<feature type="domain" description="Glycosyl transferase family 1" evidence="1">
    <location>
        <begin position="197"/>
        <end position="344"/>
    </location>
</feature>
<dbReference type="InterPro" id="IPR001296">
    <property type="entry name" value="Glyco_trans_1"/>
</dbReference>
<accession>A0ABY6Z925</accession>
<dbReference type="Proteomes" id="UP001164803">
    <property type="component" value="Chromosome"/>
</dbReference>
<sequence>MRIAIFSETFLPGTDGVVTRLCGTLKHLSESGHDVLLFAPHGAPPTYAFATIIGIPSFRFFLYPEKKFALPFPRVGKVLKEFQPDLVHAVNPGFLGFAAIYYARRYRVPLIASYHTHIPTYARYYRLPWLEPFLWWYFRAIHNRAEVNLCTSSATIVELESRGFRDLALWERGVDLQMFSPAKRSEQMRTRLLNCHKDDHQKLLLYVGRLAKEKEIENLRPCLDRMPDIHLAIVGDGPYRSTLESIFSGTNTIFTGYLFGEELAQAYASADGFVFTSTTETLGLVLYEAMASGLPVMAANSPATQEVLEHGRIGFIFDPEDFDSMLEALNGLMYDEKRRKRVQALAKDIVFTLDWSKPTEQLLSHYQRLLVTRAANQPKPIQDSTS</sequence>
<dbReference type="InterPro" id="IPR028098">
    <property type="entry name" value="Glyco_trans_4-like_N"/>
</dbReference>
<organism evidence="3 4">
    <name type="scientific">Alicyclobacillus dauci</name>
    <dbReference type="NCBI Taxonomy" id="1475485"/>
    <lineage>
        <taxon>Bacteria</taxon>
        <taxon>Bacillati</taxon>
        <taxon>Bacillota</taxon>
        <taxon>Bacilli</taxon>
        <taxon>Bacillales</taxon>
        <taxon>Alicyclobacillaceae</taxon>
        <taxon>Alicyclobacillus</taxon>
    </lineage>
</organism>
<name>A0ABY6Z925_9BACL</name>
<evidence type="ECO:0000259" key="1">
    <source>
        <dbReference type="Pfam" id="PF00534"/>
    </source>
</evidence>
<protein>
    <submittedName>
        <fullName evidence="3">Glycosyltransferase family 1 protein</fullName>
    </submittedName>
</protein>
<gene>
    <name evidence="3" type="ORF">NZD86_17180</name>
</gene>
<feature type="domain" description="Glycosyltransferase subfamily 4-like N-terminal" evidence="2">
    <location>
        <begin position="15"/>
        <end position="177"/>
    </location>
</feature>
<dbReference type="Pfam" id="PF13439">
    <property type="entry name" value="Glyco_transf_4"/>
    <property type="match status" value="1"/>
</dbReference>
<dbReference type="EMBL" id="CP104064">
    <property type="protein sequence ID" value="WAH39253.1"/>
    <property type="molecule type" value="Genomic_DNA"/>
</dbReference>
<dbReference type="PANTHER" id="PTHR45947:SF3">
    <property type="entry name" value="SULFOQUINOVOSYL TRANSFERASE SQD2"/>
    <property type="match status" value="1"/>
</dbReference>
<proteinExistence type="predicted"/>
<keyword evidence="4" id="KW-1185">Reference proteome</keyword>